<comment type="pathway">
    <text evidence="1">Glycerolipid metabolism; triacylglycerol biosynthesis.</text>
</comment>
<evidence type="ECO:0000259" key="11">
    <source>
        <dbReference type="Pfam" id="PF03007"/>
    </source>
</evidence>
<comment type="pathway">
    <text evidence="2">Lipid metabolism.</text>
</comment>
<dbReference type="GO" id="GO:0004144">
    <property type="term" value="F:diacylglycerol O-acyltransferase activity"/>
    <property type="evidence" value="ECO:0007669"/>
    <property type="project" value="UniProtKB-EC"/>
</dbReference>
<comment type="similarity">
    <text evidence="3">Belongs to the long-chain O-acyltransferase family.</text>
</comment>
<dbReference type="GO" id="GO:0006071">
    <property type="term" value="P:glycerol metabolic process"/>
    <property type="evidence" value="ECO:0007669"/>
    <property type="project" value="UniProtKB-KW"/>
</dbReference>
<accession>A0A1M7UZK7</accession>
<dbReference type="SUPFAM" id="SSF52777">
    <property type="entry name" value="CoA-dependent acyltransferases"/>
    <property type="match status" value="2"/>
</dbReference>
<dbReference type="AlphaFoldDB" id="A0A1M7UZK7"/>
<keyword evidence="8" id="KW-0443">Lipid metabolism</keyword>
<reference evidence="13 14" key="1">
    <citation type="submission" date="2016-12" db="EMBL/GenBank/DDBJ databases">
        <authorList>
            <person name="Song W.-J."/>
            <person name="Kurnit D.M."/>
        </authorList>
    </citation>
    <scope>NUCLEOTIDE SEQUENCE [LARGE SCALE GENOMIC DNA]</scope>
    <source>
        <strain evidence="13 14">DSM 43162</strain>
    </source>
</reference>
<dbReference type="EC" id="2.3.1.20" evidence="4"/>
<comment type="catalytic activity">
    <reaction evidence="10">
        <text>an acyl-CoA + a 1,2-diacyl-sn-glycerol = a triacyl-sn-glycerol + CoA</text>
        <dbReference type="Rhea" id="RHEA:10868"/>
        <dbReference type="ChEBI" id="CHEBI:17815"/>
        <dbReference type="ChEBI" id="CHEBI:57287"/>
        <dbReference type="ChEBI" id="CHEBI:58342"/>
        <dbReference type="ChEBI" id="CHEBI:64615"/>
        <dbReference type="EC" id="2.3.1.20"/>
    </reaction>
</comment>
<dbReference type="InterPro" id="IPR045034">
    <property type="entry name" value="O-acyltransferase_WSD1-like"/>
</dbReference>
<evidence type="ECO:0000256" key="2">
    <source>
        <dbReference type="ARBA" id="ARBA00005189"/>
    </source>
</evidence>
<evidence type="ECO:0000256" key="6">
    <source>
        <dbReference type="ARBA" id="ARBA00022679"/>
    </source>
</evidence>
<evidence type="ECO:0000256" key="9">
    <source>
        <dbReference type="ARBA" id="ARBA00023315"/>
    </source>
</evidence>
<proteinExistence type="inferred from homology"/>
<evidence type="ECO:0000256" key="3">
    <source>
        <dbReference type="ARBA" id="ARBA00009587"/>
    </source>
</evidence>
<dbReference type="UniPathway" id="UPA00282"/>
<evidence type="ECO:0000256" key="7">
    <source>
        <dbReference type="ARBA" id="ARBA00022798"/>
    </source>
</evidence>
<dbReference type="Pfam" id="PF06974">
    <property type="entry name" value="WS_DGAT_C"/>
    <property type="match status" value="1"/>
</dbReference>
<name>A0A1M7UZK7_9ACTN</name>
<evidence type="ECO:0000313" key="13">
    <source>
        <dbReference type="EMBL" id="SHN88443.1"/>
    </source>
</evidence>
<dbReference type="GO" id="GO:0071731">
    <property type="term" value="P:response to nitric oxide"/>
    <property type="evidence" value="ECO:0007669"/>
    <property type="project" value="TreeGrafter"/>
</dbReference>
<dbReference type="GO" id="GO:0019432">
    <property type="term" value="P:triglyceride biosynthetic process"/>
    <property type="evidence" value="ECO:0007669"/>
    <property type="project" value="UniProtKB-UniPathway"/>
</dbReference>
<dbReference type="Gene3D" id="3.30.559.10">
    <property type="entry name" value="Chloramphenicol acetyltransferase-like domain"/>
    <property type="match status" value="1"/>
</dbReference>
<evidence type="ECO:0000313" key="14">
    <source>
        <dbReference type="Proteomes" id="UP000184428"/>
    </source>
</evidence>
<dbReference type="InterPro" id="IPR009721">
    <property type="entry name" value="O-acyltransferase_WSD1_C"/>
</dbReference>
<evidence type="ECO:0000259" key="12">
    <source>
        <dbReference type="Pfam" id="PF06974"/>
    </source>
</evidence>
<keyword evidence="7" id="KW-0319">Glycerol metabolism</keyword>
<dbReference type="OrthoDB" id="9810950at2"/>
<keyword evidence="9 13" id="KW-0012">Acyltransferase</keyword>
<dbReference type="InterPro" id="IPR004255">
    <property type="entry name" value="O-acyltransferase_WSD1_N"/>
</dbReference>
<evidence type="ECO:0000256" key="8">
    <source>
        <dbReference type="ARBA" id="ARBA00023098"/>
    </source>
</evidence>
<protein>
    <recommendedName>
        <fullName evidence="4">diacylglycerol O-acyltransferase</fullName>
        <ecNumber evidence="4">2.3.1.20</ecNumber>
    </recommendedName>
</protein>
<feature type="domain" description="O-acyltransferase WSD1-like N-terminal" evidence="11">
    <location>
        <begin position="43"/>
        <end position="260"/>
    </location>
</feature>
<evidence type="ECO:0000256" key="1">
    <source>
        <dbReference type="ARBA" id="ARBA00004771"/>
    </source>
</evidence>
<dbReference type="RefSeq" id="WP_072920890.1">
    <property type="nucleotide sequence ID" value="NZ_FRDM01000045.1"/>
</dbReference>
<dbReference type="GO" id="GO:0005886">
    <property type="term" value="C:plasma membrane"/>
    <property type="evidence" value="ECO:0007669"/>
    <property type="project" value="TreeGrafter"/>
</dbReference>
<keyword evidence="5" id="KW-0444">Lipid biosynthesis</keyword>
<dbReference type="GO" id="GO:0001666">
    <property type="term" value="P:response to hypoxia"/>
    <property type="evidence" value="ECO:0007669"/>
    <property type="project" value="TreeGrafter"/>
</dbReference>
<organism evidence="13 14">
    <name type="scientific">Geodermatophilus obscurus</name>
    <dbReference type="NCBI Taxonomy" id="1861"/>
    <lineage>
        <taxon>Bacteria</taxon>
        <taxon>Bacillati</taxon>
        <taxon>Actinomycetota</taxon>
        <taxon>Actinomycetes</taxon>
        <taxon>Geodermatophilales</taxon>
        <taxon>Geodermatophilaceae</taxon>
        <taxon>Geodermatophilus</taxon>
    </lineage>
</organism>
<dbReference type="PANTHER" id="PTHR31650:SF1">
    <property type="entry name" value="WAX ESTER SYNTHASE_DIACYLGLYCEROL ACYLTRANSFERASE 4-RELATED"/>
    <property type="match status" value="1"/>
</dbReference>
<evidence type="ECO:0000256" key="4">
    <source>
        <dbReference type="ARBA" id="ARBA00013244"/>
    </source>
</evidence>
<evidence type="ECO:0000256" key="5">
    <source>
        <dbReference type="ARBA" id="ARBA00022516"/>
    </source>
</evidence>
<dbReference type="Pfam" id="PF03007">
    <property type="entry name" value="WS_DGAT_cat"/>
    <property type="match status" value="1"/>
</dbReference>
<keyword evidence="6 13" id="KW-0808">Transferase</keyword>
<dbReference type="Gene3D" id="3.30.559.30">
    <property type="entry name" value="Nonribosomal peptide synthetase, condensation domain"/>
    <property type="match status" value="1"/>
</dbReference>
<feature type="domain" description="O-acyltransferase WSD1 C-terminal" evidence="12">
    <location>
        <begin position="301"/>
        <end position="443"/>
    </location>
</feature>
<sequence length="454" mass="46991">MTEDRGGVLPRIERAGPTDLAFRAMGSGGALQEQLGAVLLLGPGAEPPAVERAVAERMGAVPRLRQRLERVPPGAGRPVWVDDPSADARRHVRRAECSPPGGQQALLDVAAAVVTQPLPQDRPLWSAVVVTGLADGRIGLVVVLHHLLTDGVGGLAVLGYIVDGAAPSPTVDGFPRPRPPWRRLAVDAARSRAAALTRWRATARQARAALTAAGGMLPPPAAACSLLARTGPHRRLAVVRADLAALRAAAHDCGATVNDALLVAVAGALATLLADRRESVDPLAVAVPVAARHSAEVADLGNAVTPLVVAVPTSGPPVDRLRRFAGTVRAAQATVSGPPLIAAAGWLFRLLATVGLYRAYLRHQRRFHTLVSNVHGPDRPVTLAGAPVEAVVPVAVGDAGNMTVSFEALSYAGTLAVTVIADADAVPDLPVLVAALEDQFTQLATRSAPPGRQE</sequence>
<dbReference type="EMBL" id="FRDM01000045">
    <property type="protein sequence ID" value="SHN88443.1"/>
    <property type="molecule type" value="Genomic_DNA"/>
</dbReference>
<gene>
    <name evidence="13" type="ORF">SAMN05660350_04516</name>
</gene>
<dbReference type="InterPro" id="IPR023213">
    <property type="entry name" value="CAT-like_dom_sf"/>
</dbReference>
<dbReference type="Proteomes" id="UP000184428">
    <property type="component" value="Unassembled WGS sequence"/>
</dbReference>
<dbReference type="PANTHER" id="PTHR31650">
    <property type="entry name" value="O-ACYLTRANSFERASE (WSD1-LIKE) FAMILY PROTEIN"/>
    <property type="match status" value="1"/>
</dbReference>
<evidence type="ECO:0000256" key="10">
    <source>
        <dbReference type="ARBA" id="ARBA00048109"/>
    </source>
</evidence>
<dbReference type="GO" id="GO:0051701">
    <property type="term" value="P:biological process involved in interaction with host"/>
    <property type="evidence" value="ECO:0007669"/>
    <property type="project" value="TreeGrafter"/>
</dbReference>